<comment type="caution">
    <text evidence="2">The sequence shown here is derived from an EMBL/GenBank/DDBJ whole genome shotgun (WGS) entry which is preliminary data.</text>
</comment>
<evidence type="ECO:0000256" key="1">
    <source>
        <dbReference type="SAM" id="MobiDB-lite"/>
    </source>
</evidence>
<evidence type="ECO:0000313" key="3">
    <source>
        <dbReference type="Proteomes" id="UP001162131"/>
    </source>
</evidence>
<dbReference type="EMBL" id="CAJZBQ010000011">
    <property type="protein sequence ID" value="CAG9313534.1"/>
    <property type="molecule type" value="Genomic_DNA"/>
</dbReference>
<name>A0AAU9IDQ5_9CILI</name>
<evidence type="ECO:0000313" key="2">
    <source>
        <dbReference type="EMBL" id="CAG9313534.1"/>
    </source>
</evidence>
<dbReference type="AlphaFoldDB" id="A0AAU9IDQ5"/>
<gene>
    <name evidence="2" type="ORF">BSTOLATCC_MIC9349</name>
</gene>
<organism evidence="2 3">
    <name type="scientific">Blepharisma stoltei</name>
    <dbReference type="NCBI Taxonomy" id="1481888"/>
    <lineage>
        <taxon>Eukaryota</taxon>
        <taxon>Sar</taxon>
        <taxon>Alveolata</taxon>
        <taxon>Ciliophora</taxon>
        <taxon>Postciliodesmatophora</taxon>
        <taxon>Heterotrichea</taxon>
        <taxon>Heterotrichida</taxon>
        <taxon>Blepharismidae</taxon>
        <taxon>Blepharisma</taxon>
    </lineage>
</organism>
<feature type="region of interest" description="Disordered" evidence="1">
    <location>
        <begin position="55"/>
        <end position="95"/>
    </location>
</feature>
<accession>A0AAU9IDQ5</accession>
<protein>
    <submittedName>
        <fullName evidence="2">Uncharacterized protein</fullName>
    </submittedName>
</protein>
<dbReference type="Proteomes" id="UP001162131">
    <property type="component" value="Unassembled WGS sequence"/>
</dbReference>
<sequence length="117" mass="13815">MDFGKGITNKTATEYLNEELLPALNFAFTDLLEHVIKVHEIDKWKEMKEEEYHKYRREARKREKENAGESVTESEEWVDSELSSTEEKEVPPPPFNPLLFVADKLMEWKKIQAEKNS</sequence>
<keyword evidence="3" id="KW-1185">Reference proteome</keyword>
<reference evidence="2" key="1">
    <citation type="submission" date="2021-09" db="EMBL/GenBank/DDBJ databases">
        <authorList>
            <consortium name="AG Swart"/>
            <person name="Singh M."/>
            <person name="Singh A."/>
            <person name="Seah K."/>
            <person name="Emmerich C."/>
        </authorList>
    </citation>
    <scope>NUCLEOTIDE SEQUENCE</scope>
    <source>
        <strain evidence="2">ATCC30299</strain>
    </source>
</reference>
<proteinExistence type="predicted"/>